<accession>A0A397IS71</accession>
<dbReference type="Proteomes" id="UP000266861">
    <property type="component" value="Unassembled WGS sequence"/>
</dbReference>
<keyword evidence="1" id="KW-0472">Membrane</keyword>
<feature type="transmembrane region" description="Helical" evidence="1">
    <location>
        <begin position="218"/>
        <end position="240"/>
    </location>
</feature>
<dbReference type="EMBL" id="PQFF01000174">
    <property type="protein sequence ID" value="RHZ77158.1"/>
    <property type="molecule type" value="Genomic_DNA"/>
</dbReference>
<reference evidence="2 3" key="1">
    <citation type="submission" date="2018-08" db="EMBL/GenBank/DDBJ databases">
        <title>Genome and evolution of the arbuscular mycorrhizal fungus Diversispora epigaea (formerly Glomus versiforme) and its bacterial endosymbionts.</title>
        <authorList>
            <person name="Sun X."/>
            <person name="Fei Z."/>
            <person name="Harrison M."/>
        </authorList>
    </citation>
    <scope>NUCLEOTIDE SEQUENCE [LARGE SCALE GENOMIC DNA]</scope>
    <source>
        <strain evidence="2 3">IT104</strain>
    </source>
</reference>
<keyword evidence="1" id="KW-1133">Transmembrane helix</keyword>
<keyword evidence="1" id="KW-0812">Transmembrane</keyword>
<name>A0A397IS71_9GLOM</name>
<dbReference type="OrthoDB" id="2383577at2759"/>
<sequence length="253" mass="29979">MGFDKESIFSELLHNIEFRPYSISLADKLSIMVFSLGVSKKEGWMGSGEGYMASFIHVFRKERCTIVQKFVKNKSVVEIWNNIIKISQYEGNSPVDVWQKVGILEKYRGTQLFGLEHTYTQSVLQQSHIPKCQPFQWNNEELMNRLYEYHLKRRTIVEINWLQLFKQWESSGYIIEINTTLSNLYPKKYQFNDREMQAWSSMLKAAGCTNVTPFNSNISPVIIFILFIYWFIVIFLRINFGHDLWILRMIKKL</sequence>
<comment type="caution">
    <text evidence="2">The sequence shown here is derived from an EMBL/GenBank/DDBJ whole genome shotgun (WGS) entry which is preliminary data.</text>
</comment>
<organism evidence="2 3">
    <name type="scientific">Diversispora epigaea</name>
    <dbReference type="NCBI Taxonomy" id="1348612"/>
    <lineage>
        <taxon>Eukaryota</taxon>
        <taxon>Fungi</taxon>
        <taxon>Fungi incertae sedis</taxon>
        <taxon>Mucoromycota</taxon>
        <taxon>Glomeromycotina</taxon>
        <taxon>Glomeromycetes</taxon>
        <taxon>Diversisporales</taxon>
        <taxon>Diversisporaceae</taxon>
        <taxon>Diversispora</taxon>
    </lineage>
</organism>
<dbReference type="AlphaFoldDB" id="A0A397IS71"/>
<evidence type="ECO:0000256" key="1">
    <source>
        <dbReference type="SAM" id="Phobius"/>
    </source>
</evidence>
<proteinExistence type="predicted"/>
<keyword evidence="3" id="KW-1185">Reference proteome</keyword>
<evidence type="ECO:0000313" key="2">
    <source>
        <dbReference type="EMBL" id="RHZ77158.1"/>
    </source>
</evidence>
<protein>
    <submittedName>
        <fullName evidence="2">Uncharacterized protein</fullName>
    </submittedName>
</protein>
<gene>
    <name evidence="2" type="ORF">Glove_184g90</name>
</gene>
<evidence type="ECO:0000313" key="3">
    <source>
        <dbReference type="Proteomes" id="UP000266861"/>
    </source>
</evidence>